<dbReference type="InterPro" id="IPR051258">
    <property type="entry name" value="Diverse_Substrate_Transporter"/>
</dbReference>
<dbReference type="Pfam" id="PF00892">
    <property type="entry name" value="EamA"/>
    <property type="match status" value="2"/>
</dbReference>
<evidence type="ECO:0000256" key="1">
    <source>
        <dbReference type="ARBA" id="ARBA00004651"/>
    </source>
</evidence>
<feature type="transmembrane region" description="Helical" evidence="7">
    <location>
        <begin position="94"/>
        <end position="112"/>
    </location>
</feature>
<dbReference type="SUPFAM" id="SSF103481">
    <property type="entry name" value="Multidrug resistance efflux transporter EmrE"/>
    <property type="match status" value="2"/>
</dbReference>
<sequence>MKQNIGDGMLLVTAIIWGSGFVVTDIALQYLTPYQVMAGRFILATFLLIILFGFKLKTLNKSLVWKGAILGMFLFLGFVLQTVGLQYTTPSKNAFLTAVNVVIVPIIAYLLYKRRIDRYEIVGSVIAIVGIGLLSIQSSITVNIGDVLSLACAVAFAFDIFYTNRFVKKEDPISLTLVQFITASLLSVVAVLIKGDIPTSLESEGVYSILYLAVFSTTIAYLFQNKAHQLTSVTKAAIILSTESFFGMLFSVLFLHEVLTSRMVMGAVLIVIAIFIAELKPSFNKKQSLKNVHESNKLY</sequence>
<evidence type="ECO:0000256" key="4">
    <source>
        <dbReference type="ARBA" id="ARBA00022692"/>
    </source>
</evidence>
<evidence type="ECO:0000256" key="7">
    <source>
        <dbReference type="SAM" id="Phobius"/>
    </source>
</evidence>
<comment type="caution">
    <text evidence="9">The sequence shown here is derived from an EMBL/GenBank/DDBJ whole genome shotgun (WGS) entry which is preliminary data.</text>
</comment>
<evidence type="ECO:0000313" key="9">
    <source>
        <dbReference type="EMBL" id="TDK54213.1"/>
    </source>
</evidence>
<keyword evidence="3" id="KW-1003">Cell membrane</keyword>
<dbReference type="AlphaFoldDB" id="A0A4V3ASV7"/>
<feature type="transmembrane region" description="Helical" evidence="7">
    <location>
        <begin position="119"/>
        <end position="136"/>
    </location>
</feature>
<evidence type="ECO:0000256" key="2">
    <source>
        <dbReference type="ARBA" id="ARBA00007362"/>
    </source>
</evidence>
<feature type="transmembrane region" description="Helical" evidence="7">
    <location>
        <begin position="68"/>
        <end position="88"/>
    </location>
</feature>
<feature type="domain" description="EamA" evidence="8">
    <location>
        <begin position="5"/>
        <end position="135"/>
    </location>
</feature>
<dbReference type="InterPro" id="IPR037185">
    <property type="entry name" value="EmrE-like"/>
</dbReference>
<evidence type="ECO:0000256" key="6">
    <source>
        <dbReference type="ARBA" id="ARBA00023136"/>
    </source>
</evidence>
<feature type="transmembrane region" description="Helical" evidence="7">
    <location>
        <begin position="261"/>
        <end position="279"/>
    </location>
</feature>
<comment type="similarity">
    <text evidence="2">Belongs to the EamA transporter family.</text>
</comment>
<dbReference type="Proteomes" id="UP000295132">
    <property type="component" value="Unassembled WGS sequence"/>
</dbReference>
<feature type="domain" description="EamA" evidence="8">
    <location>
        <begin position="144"/>
        <end position="276"/>
    </location>
</feature>
<evidence type="ECO:0000256" key="5">
    <source>
        <dbReference type="ARBA" id="ARBA00022989"/>
    </source>
</evidence>
<name>A0A4V3ASV7_9BACI</name>
<protein>
    <submittedName>
        <fullName evidence="9">DMT family transporter</fullName>
    </submittedName>
</protein>
<keyword evidence="4 7" id="KW-0812">Transmembrane</keyword>
<evidence type="ECO:0000259" key="8">
    <source>
        <dbReference type="Pfam" id="PF00892"/>
    </source>
</evidence>
<feature type="transmembrane region" description="Helical" evidence="7">
    <location>
        <begin position="236"/>
        <end position="255"/>
    </location>
</feature>
<keyword evidence="5 7" id="KW-1133">Transmembrane helix</keyword>
<gene>
    <name evidence="9" type="ORF">E2K98_29570</name>
</gene>
<feature type="transmembrane region" description="Helical" evidence="7">
    <location>
        <begin position="142"/>
        <end position="161"/>
    </location>
</feature>
<dbReference type="RefSeq" id="WP_133340489.1">
    <property type="nucleotide sequence ID" value="NZ_SMYO01000052.1"/>
</dbReference>
<proteinExistence type="inferred from homology"/>
<evidence type="ECO:0000313" key="10">
    <source>
        <dbReference type="Proteomes" id="UP000295132"/>
    </source>
</evidence>
<reference evidence="9 10" key="1">
    <citation type="submission" date="2019-03" db="EMBL/GenBank/DDBJ databases">
        <title>Bacillus niacini sp. nov. a Nicotinate-Metabolizing Mesophile Isolated from Soil.</title>
        <authorList>
            <person name="Zhang G."/>
        </authorList>
    </citation>
    <scope>NUCLEOTIDE SEQUENCE [LARGE SCALE GENOMIC DNA]</scope>
    <source>
        <strain evidence="9 10">WN066</strain>
    </source>
</reference>
<dbReference type="InterPro" id="IPR000620">
    <property type="entry name" value="EamA_dom"/>
</dbReference>
<accession>A0A4V3ASV7</accession>
<dbReference type="PANTHER" id="PTHR42920">
    <property type="entry name" value="OS03G0707200 PROTEIN-RELATED"/>
    <property type="match status" value="1"/>
</dbReference>
<dbReference type="PANTHER" id="PTHR42920:SF5">
    <property type="entry name" value="EAMA DOMAIN-CONTAINING PROTEIN"/>
    <property type="match status" value="1"/>
</dbReference>
<dbReference type="GO" id="GO:0005886">
    <property type="term" value="C:plasma membrane"/>
    <property type="evidence" value="ECO:0007669"/>
    <property type="project" value="UniProtKB-SubCell"/>
</dbReference>
<feature type="transmembrane region" description="Helical" evidence="7">
    <location>
        <begin position="173"/>
        <end position="193"/>
    </location>
</feature>
<comment type="subcellular location">
    <subcellularLocation>
        <location evidence="1">Cell membrane</location>
        <topology evidence="1">Multi-pass membrane protein</topology>
    </subcellularLocation>
</comment>
<dbReference type="EMBL" id="SMYO01000052">
    <property type="protein sequence ID" value="TDK54213.1"/>
    <property type="molecule type" value="Genomic_DNA"/>
</dbReference>
<organism evidence="9 10">
    <name type="scientific">Bacillus salipaludis</name>
    <dbReference type="NCBI Taxonomy" id="2547811"/>
    <lineage>
        <taxon>Bacteria</taxon>
        <taxon>Bacillati</taxon>
        <taxon>Bacillota</taxon>
        <taxon>Bacilli</taxon>
        <taxon>Bacillales</taxon>
        <taxon>Bacillaceae</taxon>
        <taxon>Bacillus</taxon>
    </lineage>
</organism>
<evidence type="ECO:0000256" key="3">
    <source>
        <dbReference type="ARBA" id="ARBA00022475"/>
    </source>
</evidence>
<feature type="transmembrane region" description="Helical" evidence="7">
    <location>
        <begin position="9"/>
        <end position="31"/>
    </location>
</feature>
<keyword evidence="6 7" id="KW-0472">Membrane</keyword>
<feature type="transmembrane region" description="Helical" evidence="7">
    <location>
        <begin position="205"/>
        <end position="224"/>
    </location>
</feature>
<feature type="transmembrane region" description="Helical" evidence="7">
    <location>
        <begin position="37"/>
        <end position="56"/>
    </location>
</feature>